<gene>
    <name evidence="1" type="ORF">S12H4_04847</name>
</gene>
<evidence type="ECO:0008006" key="2">
    <source>
        <dbReference type="Google" id="ProtNLM"/>
    </source>
</evidence>
<comment type="caution">
    <text evidence="1">The sequence shown here is derived from an EMBL/GenBank/DDBJ whole genome shotgun (WGS) entry which is preliminary data.</text>
</comment>
<proteinExistence type="predicted"/>
<reference evidence="1" key="1">
    <citation type="journal article" date="2014" name="Front. Microbiol.">
        <title>High frequency of phylogenetically diverse reductive dehalogenase-homologous genes in deep subseafloor sedimentary metagenomes.</title>
        <authorList>
            <person name="Kawai M."/>
            <person name="Futagami T."/>
            <person name="Toyoda A."/>
            <person name="Takaki Y."/>
            <person name="Nishi S."/>
            <person name="Hori S."/>
            <person name="Arai W."/>
            <person name="Tsubouchi T."/>
            <person name="Morono Y."/>
            <person name="Uchiyama I."/>
            <person name="Ito T."/>
            <person name="Fujiyama A."/>
            <person name="Inagaki F."/>
            <person name="Takami H."/>
        </authorList>
    </citation>
    <scope>NUCLEOTIDE SEQUENCE</scope>
    <source>
        <strain evidence="1">Expedition CK06-06</strain>
    </source>
</reference>
<evidence type="ECO:0000313" key="1">
    <source>
        <dbReference type="EMBL" id="GAI60905.1"/>
    </source>
</evidence>
<dbReference type="EMBL" id="BARW01001541">
    <property type="protein sequence ID" value="GAI60905.1"/>
    <property type="molecule type" value="Genomic_DNA"/>
</dbReference>
<name>X1RCM3_9ZZZZ</name>
<feature type="non-terminal residue" evidence="1">
    <location>
        <position position="1"/>
    </location>
</feature>
<accession>X1RCM3</accession>
<sequence length="31" mass="3720">QFVEFFIKFYEGGGTSFKPFQREGKYINIIE</sequence>
<dbReference type="AlphaFoldDB" id="X1RCM3"/>
<protein>
    <recommendedName>
        <fullName evidence="2">V-type ATP synthase subunit I</fullName>
    </recommendedName>
</protein>
<organism evidence="1">
    <name type="scientific">marine sediment metagenome</name>
    <dbReference type="NCBI Taxonomy" id="412755"/>
    <lineage>
        <taxon>unclassified sequences</taxon>
        <taxon>metagenomes</taxon>
        <taxon>ecological metagenomes</taxon>
    </lineage>
</organism>